<keyword evidence="3 5" id="KW-0238">DNA-binding</keyword>
<keyword evidence="8" id="KW-1185">Reference proteome</keyword>
<evidence type="ECO:0000256" key="3">
    <source>
        <dbReference type="ARBA" id="ARBA00023125"/>
    </source>
</evidence>
<keyword evidence="4" id="KW-0804">Transcription</keyword>
<dbReference type="SUPFAM" id="SSF46894">
    <property type="entry name" value="C-terminal effector domain of the bipartite response regulators"/>
    <property type="match status" value="1"/>
</dbReference>
<protein>
    <submittedName>
        <fullName evidence="7">SARP family transcriptional regulator</fullName>
    </submittedName>
</protein>
<dbReference type="Gene3D" id="1.10.10.10">
    <property type="entry name" value="Winged helix-like DNA-binding domain superfamily/Winged helix DNA-binding domain"/>
    <property type="match status" value="1"/>
</dbReference>
<proteinExistence type="inferred from homology"/>
<name>R1HVL0_9PSEU</name>
<feature type="domain" description="OmpR/PhoB-type" evidence="6">
    <location>
        <begin position="1"/>
        <end position="75"/>
    </location>
</feature>
<dbReference type="InterPro" id="IPR005158">
    <property type="entry name" value="BTAD"/>
</dbReference>
<dbReference type="Gene3D" id="1.25.40.10">
    <property type="entry name" value="Tetratricopeptide repeat domain"/>
    <property type="match status" value="1"/>
</dbReference>
<evidence type="ECO:0000256" key="2">
    <source>
        <dbReference type="ARBA" id="ARBA00023015"/>
    </source>
</evidence>
<dbReference type="GO" id="GO:0000160">
    <property type="term" value="P:phosphorelay signal transduction system"/>
    <property type="evidence" value="ECO:0007669"/>
    <property type="project" value="InterPro"/>
</dbReference>
<dbReference type="CDD" id="cd15831">
    <property type="entry name" value="BTAD"/>
    <property type="match status" value="1"/>
</dbReference>
<dbReference type="SMART" id="SM01043">
    <property type="entry name" value="BTAD"/>
    <property type="match status" value="1"/>
</dbReference>
<reference evidence="7 8" key="1">
    <citation type="submission" date="2013-02" db="EMBL/GenBank/DDBJ databases">
        <title>Draft genome sequence of Amycolatopsis vancoresmycina strain DSM 44592T.</title>
        <authorList>
            <person name="Kumar S."/>
            <person name="Kaur N."/>
            <person name="Kaur C."/>
            <person name="Raghava G.P.S."/>
            <person name="Mayilraj S."/>
        </authorList>
    </citation>
    <scope>NUCLEOTIDE SEQUENCE [LARGE SCALE GENOMIC DNA]</scope>
    <source>
        <strain evidence="7 8">DSM 44592</strain>
    </source>
</reference>
<evidence type="ECO:0000313" key="7">
    <source>
        <dbReference type="EMBL" id="EOD67575.1"/>
    </source>
</evidence>
<dbReference type="eggNOG" id="COG3629">
    <property type="taxonomic scope" value="Bacteria"/>
</dbReference>
<dbReference type="InterPro" id="IPR016032">
    <property type="entry name" value="Sig_transdc_resp-reg_C-effctor"/>
</dbReference>
<evidence type="ECO:0000313" key="8">
    <source>
        <dbReference type="Proteomes" id="UP000014139"/>
    </source>
</evidence>
<accession>R1HVL0</accession>
<feature type="DNA-binding region" description="OmpR/PhoB-type" evidence="5">
    <location>
        <begin position="1"/>
        <end position="75"/>
    </location>
</feature>
<dbReference type="InterPro" id="IPR001867">
    <property type="entry name" value="OmpR/PhoB-type_DNA-bd"/>
</dbReference>
<keyword evidence="2" id="KW-0805">Transcription regulation</keyword>
<comment type="similarity">
    <text evidence="1">Belongs to the AfsR/DnrI/RedD regulatory family.</text>
</comment>
<dbReference type="Pfam" id="PF00486">
    <property type="entry name" value="Trans_reg_C"/>
    <property type="match status" value="1"/>
</dbReference>
<dbReference type="GO" id="GO:0006355">
    <property type="term" value="P:regulation of DNA-templated transcription"/>
    <property type="evidence" value="ECO:0007669"/>
    <property type="project" value="InterPro"/>
</dbReference>
<sequence length="228" mass="24220">RPAALGGRKPRTLLAALLLARGRVVSDERLVSLLWEGVRPSTVDAQVCTYASRLRTALGRPARLVRAGGGYLLAPGGTVDAEEFERLASAGHDELLAGRPVRAAELFGAALALWRGPVLADVAEPLRAGEAARFDELRLAVLEARFEAGIASGDHLRVVPDATAFVLEHPLRERARALLMTALGASGRPADAVAVYHHGRRLLDERLGLAPSPALQAAYRRVLDGQAG</sequence>
<dbReference type="SUPFAM" id="SSF48452">
    <property type="entry name" value="TPR-like"/>
    <property type="match status" value="1"/>
</dbReference>
<evidence type="ECO:0000256" key="4">
    <source>
        <dbReference type="ARBA" id="ARBA00023163"/>
    </source>
</evidence>
<dbReference type="PATRIC" id="fig|1292037.4.peg.3028"/>
<evidence type="ECO:0000256" key="1">
    <source>
        <dbReference type="ARBA" id="ARBA00005820"/>
    </source>
</evidence>
<dbReference type="Proteomes" id="UP000014139">
    <property type="component" value="Unassembled WGS sequence"/>
</dbReference>
<dbReference type="EMBL" id="AOUO01000211">
    <property type="protein sequence ID" value="EOD67575.1"/>
    <property type="molecule type" value="Genomic_DNA"/>
</dbReference>
<dbReference type="GO" id="GO:0003677">
    <property type="term" value="F:DNA binding"/>
    <property type="evidence" value="ECO:0007669"/>
    <property type="project" value="UniProtKB-UniRule"/>
</dbReference>
<comment type="caution">
    <text evidence="7">The sequence shown here is derived from an EMBL/GenBank/DDBJ whole genome shotgun (WGS) entry which is preliminary data.</text>
</comment>
<dbReference type="RefSeq" id="WP_003081622.1">
    <property type="nucleotide sequence ID" value="NZ_AOUO01000211.1"/>
</dbReference>
<dbReference type="SMART" id="SM00862">
    <property type="entry name" value="Trans_reg_C"/>
    <property type="match status" value="1"/>
</dbReference>
<evidence type="ECO:0000259" key="6">
    <source>
        <dbReference type="PROSITE" id="PS51755"/>
    </source>
</evidence>
<feature type="non-terminal residue" evidence="7">
    <location>
        <position position="1"/>
    </location>
</feature>
<dbReference type="AlphaFoldDB" id="R1HVL0"/>
<evidence type="ECO:0000256" key="5">
    <source>
        <dbReference type="PROSITE-ProRule" id="PRU01091"/>
    </source>
</evidence>
<dbReference type="Pfam" id="PF03704">
    <property type="entry name" value="BTAD"/>
    <property type="match status" value="1"/>
</dbReference>
<dbReference type="PANTHER" id="PTHR35807">
    <property type="entry name" value="TRANSCRIPTIONAL REGULATOR REDD-RELATED"/>
    <property type="match status" value="1"/>
</dbReference>
<dbReference type="InterPro" id="IPR051677">
    <property type="entry name" value="AfsR-DnrI-RedD_regulator"/>
</dbReference>
<gene>
    <name evidence="7" type="ORF">H480_15861</name>
</gene>
<organism evidence="7 8">
    <name type="scientific">Amycolatopsis vancoresmycina DSM 44592</name>
    <dbReference type="NCBI Taxonomy" id="1292037"/>
    <lineage>
        <taxon>Bacteria</taxon>
        <taxon>Bacillati</taxon>
        <taxon>Actinomycetota</taxon>
        <taxon>Actinomycetes</taxon>
        <taxon>Pseudonocardiales</taxon>
        <taxon>Pseudonocardiaceae</taxon>
        <taxon>Amycolatopsis</taxon>
    </lineage>
</organism>
<dbReference type="InterPro" id="IPR011990">
    <property type="entry name" value="TPR-like_helical_dom_sf"/>
</dbReference>
<dbReference type="InterPro" id="IPR036388">
    <property type="entry name" value="WH-like_DNA-bd_sf"/>
</dbReference>
<dbReference type="PROSITE" id="PS51755">
    <property type="entry name" value="OMPR_PHOB"/>
    <property type="match status" value="1"/>
</dbReference>
<dbReference type="PANTHER" id="PTHR35807:SF1">
    <property type="entry name" value="TRANSCRIPTIONAL REGULATOR REDD"/>
    <property type="match status" value="1"/>
</dbReference>